<dbReference type="Proteomes" id="UP000034835">
    <property type="component" value="Unassembled WGS sequence"/>
</dbReference>
<evidence type="ECO:0000313" key="3">
    <source>
        <dbReference type="Proteomes" id="UP000034835"/>
    </source>
</evidence>
<evidence type="ECO:0000313" key="2">
    <source>
        <dbReference type="EMBL" id="KKT73204.1"/>
    </source>
</evidence>
<name>A0A0G1MMI6_9BACT</name>
<comment type="caution">
    <text evidence="2">The sequence shown here is derived from an EMBL/GenBank/DDBJ whole genome shotgun (WGS) entry which is preliminary data.</text>
</comment>
<organism evidence="2 3">
    <name type="scientific">Candidatus Collierbacteria bacterium GW2011_GWB1_44_6</name>
    <dbReference type="NCBI Taxonomy" id="1618384"/>
    <lineage>
        <taxon>Bacteria</taxon>
        <taxon>Candidatus Collieribacteriota</taxon>
    </lineage>
</organism>
<proteinExistence type="predicted"/>
<dbReference type="AlphaFoldDB" id="A0A0G1MMI6"/>
<protein>
    <submittedName>
        <fullName evidence="2">Uncharacterized protein</fullName>
    </submittedName>
</protein>
<feature type="transmembrane region" description="Helical" evidence="1">
    <location>
        <begin position="6"/>
        <end position="30"/>
    </location>
</feature>
<keyword evidence="1" id="KW-0472">Membrane</keyword>
<dbReference type="STRING" id="1618384.UW68_C0015G0032"/>
<evidence type="ECO:0000256" key="1">
    <source>
        <dbReference type="SAM" id="Phobius"/>
    </source>
</evidence>
<keyword evidence="1" id="KW-1133">Transmembrane helix</keyword>
<accession>A0A0G1MMI6</accession>
<sequence length="100" mass="11132">MTLPQIISMISIVLLTTMAIFIGIQLIYLLKELRDTLSRVNQTVDTISDTFEKISQPALGIFAILEGFKESGKIIETISHLLGRDKPKPPVDIDAYDNSL</sequence>
<gene>
    <name evidence="2" type="ORF">UW68_C0015G0032</name>
</gene>
<dbReference type="EMBL" id="LCJG01000015">
    <property type="protein sequence ID" value="KKT73204.1"/>
    <property type="molecule type" value="Genomic_DNA"/>
</dbReference>
<keyword evidence="1" id="KW-0812">Transmembrane</keyword>
<reference evidence="2 3" key="1">
    <citation type="journal article" date="2015" name="Nature">
        <title>rRNA introns, odd ribosomes, and small enigmatic genomes across a large radiation of phyla.</title>
        <authorList>
            <person name="Brown C.T."/>
            <person name="Hug L.A."/>
            <person name="Thomas B.C."/>
            <person name="Sharon I."/>
            <person name="Castelle C.J."/>
            <person name="Singh A."/>
            <person name="Wilkins M.J."/>
            <person name="Williams K.H."/>
            <person name="Banfield J.F."/>
        </authorList>
    </citation>
    <scope>NUCLEOTIDE SEQUENCE [LARGE SCALE GENOMIC DNA]</scope>
</reference>